<evidence type="ECO:0000313" key="3">
    <source>
        <dbReference type="EMBL" id="VIO61340.1"/>
    </source>
</evidence>
<organism evidence="2 4">
    <name type="scientific">Gibberella zeae</name>
    <name type="common">Wheat head blight fungus</name>
    <name type="synonym">Fusarium graminearum</name>
    <dbReference type="NCBI Taxonomy" id="5518"/>
    <lineage>
        <taxon>Eukaryota</taxon>
        <taxon>Fungi</taxon>
        <taxon>Dikarya</taxon>
        <taxon>Ascomycota</taxon>
        <taxon>Pezizomycotina</taxon>
        <taxon>Sordariomycetes</taxon>
        <taxon>Hypocreomycetidae</taxon>
        <taxon>Hypocreales</taxon>
        <taxon>Nectriaceae</taxon>
        <taxon>Fusarium</taxon>
    </lineage>
</organism>
<protein>
    <submittedName>
        <fullName evidence="2">Uncharacterized protein</fullName>
    </submittedName>
</protein>
<gene>
    <name evidence="3" type="ORF">FUG_LOCUS431472</name>
    <name evidence="2" type="ORF">MDCFG202_LOCUS300945</name>
</gene>
<proteinExistence type="inferred from homology"/>
<sequence>MNPLDAFYSAAASFAKNGLDLINPDRAVVVWFMNNTDQELTWSDSGVDHGERSEPAPDTIAPRQWGKWALQSCGFQTGCEGWITWVFNDGTKVELGYDNPYYGSNSYSCSVGSSSYTVSREGGDGNVTLVKFILNQN</sequence>
<accession>A0A2H3GHG8</accession>
<reference evidence="2" key="2">
    <citation type="submission" date="2021-03" db="EMBL/GenBank/DDBJ databases">
        <authorList>
            <person name="Alouane T."/>
            <person name="Langin T."/>
            <person name="Bonhomme L."/>
        </authorList>
    </citation>
    <scope>NUCLEOTIDE SEQUENCE</scope>
    <source>
        <strain evidence="2">MDC_Fg202</strain>
    </source>
</reference>
<dbReference type="GO" id="GO:0019836">
    <property type="term" value="P:symbiont-mediated hemolysis of host erythrocyte"/>
    <property type="evidence" value="ECO:0007669"/>
    <property type="project" value="InterPro"/>
</dbReference>
<dbReference type="InterPro" id="IPR009413">
    <property type="entry name" value="Aegerolysin-typ"/>
</dbReference>
<dbReference type="Proteomes" id="UP000746612">
    <property type="component" value="Unassembled WGS sequence"/>
</dbReference>
<dbReference type="EMBL" id="CAJPIJ010000143">
    <property type="protein sequence ID" value="CAG1988004.1"/>
    <property type="molecule type" value="Genomic_DNA"/>
</dbReference>
<dbReference type="OrthoDB" id="4977464at2759"/>
<evidence type="ECO:0000313" key="4">
    <source>
        <dbReference type="Proteomes" id="UP000746612"/>
    </source>
</evidence>
<comment type="similarity">
    <text evidence="1">Belongs to the aegerolysin family.</text>
</comment>
<dbReference type="Gene3D" id="2.60.270.50">
    <property type="match status" value="1"/>
</dbReference>
<evidence type="ECO:0000256" key="1">
    <source>
        <dbReference type="ARBA" id="ARBA00010795"/>
    </source>
</evidence>
<dbReference type="AlphaFoldDB" id="A0A2H3GHG8"/>
<dbReference type="EMBL" id="CAAKMV010000152">
    <property type="protein sequence ID" value="VIO61340.1"/>
    <property type="molecule type" value="Genomic_DNA"/>
</dbReference>
<evidence type="ECO:0000313" key="2">
    <source>
        <dbReference type="EMBL" id="CAG1988004.1"/>
    </source>
</evidence>
<dbReference type="Pfam" id="PF06355">
    <property type="entry name" value="Aegerolysin"/>
    <property type="match status" value="1"/>
</dbReference>
<name>A0A2H3GHG8_GIBZA</name>
<reference evidence="3" key="1">
    <citation type="submission" date="2019-04" db="EMBL/GenBank/DDBJ databases">
        <authorList>
            <person name="Melise S."/>
            <person name="Noan J."/>
            <person name="Okalmin O."/>
        </authorList>
    </citation>
    <scope>NUCLEOTIDE SEQUENCE</scope>
    <source>
        <strain evidence="3">FN9</strain>
    </source>
</reference>